<dbReference type="STRING" id="1798507.A3A34_03900"/>
<evidence type="ECO:0000256" key="6">
    <source>
        <dbReference type="ARBA" id="ARBA00023136"/>
    </source>
</evidence>
<keyword evidence="5 7" id="KW-1133">Transmembrane helix</keyword>
<dbReference type="PANTHER" id="PTHR33778:SF1">
    <property type="entry name" value="MAGNESIUM TRANSPORTER YHID-RELATED"/>
    <property type="match status" value="1"/>
</dbReference>
<dbReference type="Pfam" id="PF02308">
    <property type="entry name" value="MgtC"/>
    <property type="match status" value="1"/>
</dbReference>
<comment type="similarity">
    <text evidence="2">Belongs to the MgtC/SapB family.</text>
</comment>
<protein>
    <recommendedName>
        <fullName evidence="8">MgtC/SapB/SrpB/YhiD N-terminal domain-containing protein</fullName>
    </recommendedName>
</protein>
<evidence type="ECO:0000256" key="5">
    <source>
        <dbReference type="ARBA" id="ARBA00022989"/>
    </source>
</evidence>
<keyword evidence="4 7" id="KW-0812">Transmembrane</keyword>
<comment type="subcellular location">
    <subcellularLocation>
        <location evidence="1">Cell membrane</location>
        <topology evidence="1">Multi-pass membrane protein</topology>
    </subcellularLocation>
</comment>
<reference evidence="9 10" key="1">
    <citation type="journal article" date="2016" name="Nat. Commun.">
        <title>Thousands of microbial genomes shed light on interconnected biogeochemical processes in an aquifer system.</title>
        <authorList>
            <person name="Anantharaman K."/>
            <person name="Brown C.T."/>
            <person name="Hug L.A."/>
            <person name="Sharon I."/>
            <person name="Castelle C.J."/>
            <person name="Probst A.J."/>
            <person name="Thomas B.C."/>
            <person name="Singh A."/>
            <person name="Wilkins M.J."/>
            <person name="Karaoz U."/>
            <person name="Brodie E.L."/>
            <person name="Williams K.H."/>
            <person name="Hubbard S.S."/>
            <person name="Banfield J.F."/>
        </authorList>
    </citation>
    <scope>NUCLEOTIDE SEQUENCE [LARGE SCALE GENOMIC DNA]</scope>
</reference>
<evidence type="ECO:0000313" key="9">
    <source>
        <dbReference type="EMBL" id="OGG74933.1"/>
    </source>
</evidence>
<gene>
    <name evidence="9" type="ORF">A3A34_03900</name>
</gene>
<evidence type="ECO:0000256" key="3">
    <source>
        <dbReference type="ARBA" id="ARBA00022475"/>
    </source>
</evidence>
<proteinExistence type="inferred from homology"/>
<evidence type="ECO:0000256" key="4">
    <source>
        <dbReference type="ARBA" id="ARBA00022692"/>
    </source>
</evidence>
<feature type="domain" description="MgtC/SapB/SrpB/YhiD N-terminal" evidence="8">
    <location>
        <begin position="17"/>
        <end position="144"/>
    </location>
</feature>
<dbReference type="EMBL" id="MFLU01000010">
    <property type="protein sequence ID" value="OGG74933.1"/>
    <property type="molecule type" value="Genomic_DNA"/>
</dbReference>
<evidence type="ECO:0000256" key="1">
    <source>
        <dbReference type="ARBA" id="ARBA00004651"/>
    </source>
</evidence>
<evidence type="ECO:0000256" key="7">
    <source>
        <dbReference type="SAM" id="Phobius"/>
    </source>
</evidence>
<keyword evidence="3" id="KW-1003">Cell membrane</keyword>
<organism evidence="9 10">
    <name type="scientific">Candidatus Kaiserbacteria bacterium RIFCSPLOWO2_01_FULL_50_24</name>
    <dbReference type="NCBI Taxonomy" id="1798507"/>
    <lineage>
        <taxon>Bacteria</taxon>
        <taxon>Candidatus Kaiseribacteriota</taxon>
    </lineage>
</organism>
<feature type="transmembrane region" description="Helical" evidence="7">
    <location>
        <begin position="106"/>
        <end position="139"/>
    </location>
</feature>
<dbReference type="Proteomes" id="UP000178587">
    <property type="component" value="Unassembled WGS sequence"/>
</dbReference>
<accession>A0A1F6EMR9</accession>
<dbReference type="AlphaFoldDB" id="A0A1F6EMR9"/>
<comment type="caution">
    <text evidence="9">The sequence shown here is derived from an EMBL/GenBank/DDBJ whole genome shotgun (WGS) entry which is preliminary data.</text>
</comment>
<feature type="transmembrane region" description="Helical" evidence="7">
    <location>
        <begin position="45"/>
        <end position="63"/>
    </location>
</feature>
<feature type="transmembrane region" description="Helical" evidence="7">
    <location>
        <begin position="75"/>
        <end position="94"/>
    </location>
</feature>
<dbReference type="PRINTS" id="PR01837">
    <property type="entry name" value="MGTCSAPBPROT"/>
</dbReference>
<dbReference type="GO" id="GO:0005886">
    <property type="term" value="C:plasma membrane"/>
    <property type="evidence" value="ECO:0007669"/>
    <property type="project" value="UniProtKB-SubCell"/>
</dbReference>
<evidence type="ECO:0000256" key="2">
    <source>
        <dbReference type="ARBA" id="ARBA00009298"/>
    </source>
</evidence>
<evidence type="ECO:0000313" key="10">
    <source>
        <dbReference type="Proteomes" id="UP000178587"/>
    </source>
</evidence>
<keyword evidence="6 7" id="KW-0472">Membrane</keyword>
<dbReference type="PANTHER" id="PTHR33778">
    <property type="entry name" value="PROTEIN MGTC"/>
    <property type="match status" value="1"/>
</dbReference>
<sequence length="156" mass="16600">MGIEQFNDPMLIMFGKLLLAAFLGALVGTERGVVARQAAGTRTFGLVSLGACLLILTSSYVDITYMGYTQFDPTRVAAAIVQGIGFIGAGIMIFRGSTVHGITTAAGLWVAAALGIAVGFGLYAIAIFTTVIMLIVLFGMWHVEQHFKKEFSEVSE</sequence>
<dbReference type="InterPro" id="IPR003416">
    <property type="entry name" value="MgtC/SapB/SrpB/YhiD_fam"/>
</dbReference>
<name>A0A1F6EMR9_9BACT</name>
<evidence type="ECO:0000259" key="8">
    <source>
        <dbReference type="Pfam" id="PF02308"/>
    </source>
</evidence>
<dbReference type="InterPro" id="IPR049177">
    <property type="entry name" value="MgtC_SapB_SrpB_YhiD_N"/>
</dbReference>